<accession>U7QI79</accession>
<dbReference type="OrthoDB" id="580979at2"/>
<dbReference type="Proteomes" id="UP000017127">
    <property type="component" value="Unassembled WGS sequence"/>
</dbReference>
<comment type="caution">
    <text evidence="2">The sequence shown here is derived from an EMBL/GenBank/DDBJ whole genome shotgun (WGS) entry which is preliminary data.</text>
</comment>
<dbReference type="EMBL" id="AUZM01000030">
    <property type="protein sequence ID" value="ERT06790.1"/>
    <property type="molecule type" value="Genomic_DNA"/>
</dbReference>
<gene>
    <name evidence="2" type="ORF">M595_3200</name>
</gene>
<feature type="region of interest" description="Disordered" evidence="1">
    <location>
        <begin position="160"/>
        <end position="185"/>
    </location>
</feature>
<reference evidence="2 3" key="1">
    <citation type="journal article" date="2013" name="Front. Microbiol.">
        <title>Comparative genomic analyses of the cyanobacterium, Lyngbya aestuarii BL J, a powerful hydrogen producer.</title>
        <authorList>
            <person name="Kothari A."/>
            <person name="Vaughn M."/>
            <person name="Garcia-Pichel F."/>
        </authorList>
    </citation>
    <scope>NUCLEOTIDE SEQUENCE [LARGE SCALE GENOMIC DNA]</scope>
    <source>
        <strain evidence="2 3">BL J</strain>
    </source>
</reference>
<dbReference type="PATRIC" id="fig|1348334.3.peg.3098"/>
<proteinExistence type="predicted"/>
<evidence type="ECO:0000256" key="1">
    <source>
        <dbReference type="SAM" id="MobiDB-lite"/>
    </source>
</evidence>
<sequence length="573" mass="66041">MNNFQYKAVRIRQTDTGDWLVLFAAPAVDVEMWAGIPQKKELGDQETTGFQREENKKRIKEIASFYHNEKNIIQNPLLCAIQNKDLESVEFELKDDDFNSHTQLGILSIFSEDLEQLSLLELLNKVKEKLEYRVPLLGERTVPDQLVCNLKQQAEILPASGNFEDSSNGEDDLVETSEGLSEQENTELSFSDESHILDFWDEVTARVRVLEEISESFDGNEFLGYTKEAMIAFLRPIVIVDGQHRLRAAIASAKQSVGEEPYRSELEDAILNDGDCKEVQRNMEAKAARKLPISLLMNTDPAEHVFQFVVVNQKATPIGRALLGTIVSTSLSNEELERVSDRLENAGIKLEESRAVTFLSRHPKSPFRGLVERGLASDRKDRLQWNVLASIVKIFRDLKGGKLFHENVDYADKWKRDYLPSSGIITSWEDEGYESAFEKWHQLDGTWRDVFITFWSEVSDKLADKRNEEAWHYWGSPKQSNIFNKTSLTILASDFFQNLCDRRLGIDSIEDIPLRVSEWLEGVDSNYFNRDWNLHGVKKDVPGIRKRWSKEWVQYRKDPQRLPKSNLYRQPLS</sequence>
<keyword evidence="3" id="KW-1185">Reference proteome</keyword>
<evidence type="ECO:0000313" key="2">
    <source>
        <dbReference type="EMBL" id="ERT06790.1"/>
    </source>
</evidence>
<dbReference type="AlphaFoldDB" id="U7QI79"/>
<dbReference type="RefSeq" id="WP_023066966.1">
    <property type="nucleotide sequence ID" value="NZ_AUZM01000030.1"/>
</dbReference>
<name>U7QI79_9CYAN</name>
<evidence type="ECO:0000313" key="3">
    <source>
        <dbReference type="Proteomes" id="UP000017127"/>
    </source>
</evidence>
<organism evidence="2 3">
    <name type="scientific">Lyngbya aestuarii BL J</name>
    <dbReference type="NCBI Taxonomy" id="1348334"/>
    <lineage>
        <taxon>Bacteria</taxon>
        <taxon>Bacillati</taxon>
        <taxon>Cyanobacteriota</taxon>
        <taxon>Cyanophyceae</taxon>
        <taxon>Oscillatoriophycideae</taxon>
        <taxon>Oscillatoriales</taxon>
        <taxon>Microcoleaceae</taxon>
        <taxon>Lyngbya</taxon>
    </lineage>
</organism>
<protein>
    <submittedName>
        <fullName evidence="2">DNA-sulfur modification-associated family protein</fullName>
    </submittedName>
</protein>